<proteinExistence type="predicted"/>
<accession>M6VWX8</accession>
<evidence type="ECO:0000313" key="1">
    <source>
        <dbReference type="EMBL" id="EMO61375.1"/>
    </source>
</evidence>
<reference evidence="1 2" key="1">
    <citation type="submission" date="2013-01" db="EMBL/GenBank/DDBJ databases">
        <authorList>
            <person name="Harkins D.M."/>
            <person name="Durkin A.S."/>
            <person name="Brinkac L.M."/>
            <person name="Haft D.H."/>
            <person name="Selengut J.D."/>
            <person name="Sanka R."/>
            <person name="DePew J."/>
            <person name="Purushe J."/>
            <person name="Picardeau M."/>
            <person name="Werts C."/>
            <person name="Goarant C."/>
            <person name="Vinetz J.M."/>
            <person name="Sutton G.G."/>
            <person name="Nierman W.C."/>
            <person name="Fouts D.E."/>
        </authorList>
    </citation>
    <scope>NUCLEOTIDE SEQUENCE [LARGE SCALE GENOMIC DNA]</scope>
    <source>
        <strain evidence="1 2">200901868</strain>
    </source>
</reference>
<organism evidence="1 2">
    <name type="scientific">Leptospira borgpetersenii serovar Pomona str. 200901868</name>
    <dbReference type="NCBI Taxonomy" id="1192866"/>
    <lineage>
        <taxon>Bacteria</taxon>
        <taxon>Pseudomonadati</taxon>
        <taxon>Spirochaetota</taxon>
        <taxon>Spirochaetia</taxon>
        <taxon>Leptospirales</taxon>
        <taxon>Leptospiraceae</taxon>
        <taxon>Leptospira</taxon>
    </lineage>
</organism>
<dbReference type="AlphaFoldDB" id="M6VWX8"/>
<gene>
    <name evidence="1" type="ORF">LEP1GSC133_3234</name>
</gene>
<dbReference type="EMBL" id="AKWF02000096">
    <property type="protein sequence ID" value="EMO61375.1"/>
    <property type="molecule type" value="Genomic_DNA"/>
</dbReference>
<comment type="caution">
    <text evidence="1">The sequence shown here is derived from an EMBL/GenBank/DDBJ whole genome shotgun (WGS) entry which is preliminary data.</text>
</comment>
<evidence type="ECO:0000313" key="2">
    <source>
        <dbReference type="Proteomes" id="UP000012159"/>
    </source>
</evidence>
<sequence>MHKKITRTLRSNLVRIRRCSQIKKSVKRSEEKPKRQKLKTEEKIILVTKEGWKKVLRYGR</sequence>
<dbReference type="Proteomes" id="UP000012159">
    <property type="component" value="Unassembled WGS sequence"/>
</dbReference>
<protein>
    <submittedName>
        <fullName evidence="1">Uncharacterized protein</fullName>
    </submittedName>
</protein>
<name>M6VWX8_LEPBO</name>